<feature type="transmembrane region" description="Helical" evidence="17">
    <location>
        <begin position="372"/>
        <end position="399"/>
    </location>
</feature>
<feature type="domain" description="Protein kinase" evidence="18">
    <location>
        <begin position="451"/>
        <end position="730"/>
    </location>
</feature>
<dbReference type="InterPro" id="IPR025287">
    <property type="entry name" value="WAK_GUB"/>
</dbReference>
<evidence type="ECO:0000256" key="13">
    <source>
        <dbReference type="ARBA" id="ARBA00023157"/>
    </source>
</evidence>
<keyword evidence="7" id="KW-0677">Repeat</keyword>
<dbReference type="Gene3D" id="1.10.510.10">
    <property type="entry name" value="Transferase(Phosphotransferase) domain 1"/>
    <property type="match status" value="1"/>
</dbReference>
<evidence type="ECO:0000256" key="10">
    <source>
        <dbReference type="ARBA" id="ARBA00022840"/>
    </source>
</evidence>
<gene>
    <name evidence="20" type="ORF">HU200_045013</name>
</gene>
<dbReference type="CDD" id="cd14066">
    <property type="entry name" value="STKc_IRAK"/>
    <property type="match status" value="1"/>
</dbReference>
<dbReference type="Pfam" id="PF07714">
    <property type="entry name" value="PK_Tyr_Ser-Thr"/>
    <property type="match status" value="1"/>
</dbReference>
<comment type="caution">
    <text evidence="15">Lacks conserved residue(s) required for the propagation of feature annotation.</text>
</comment>
<keyword evidence="5 17" id="KW-0812">Transmembrane</keyword>
<evidence type="ECO:0000256" key="4">
    <source>
        <dbReference type="ARBA" id="ARBA00022679"/>
    </source>
</evidence>
<dbReference type="CDD" id="cd00054">
    <property type="entry name" value="EGF_CA"/>
    <property type="match status" value="1"/>
</dbReference>
<dbReference type="AlphaFoldDB" id="A0A835AYB3"/>
<dbReference type="GO" id="GO:0005886">
    <property type="term" value="C:plasma membrane"/>
    <property type="evidence" value="ECO:0007669"/>
    <property type="project" value="TreeGrafter"/>
</dbReference>
<dbReference type="GO" id="GO:0030247">
    <property type="term" value="F:polysaccharide binding"/>
    <property type="evidence" value="ECO:0007669"/>
    <property type="project" value="InterPro"/>
</dbReference>
<evidence type="ECO:0000259" key="18">
    <source>
        <dbReference type="PROSITE" id="PS50011"/>
    </source>
</evidence>
<evidence type="ECO:0000256" key="8">
    <source>
        <dbReference type="ARBA" id="ARBA00022741"/>
    </source>
</evidence>
<dbReference type="InterPro" id="IPR000152">
    <property type="entry name" value="EGF-type_Asp/Asn_hydroxyl_site"/>
</dbReference>
<evidence type="ECO:0000256" key="7">
    <source>
        <dbReference type="ARBA" id="ARBA00022737"/>
    </source>
</evidence>
<dbReference type="PROSITE" id="PS50011">
    <property type="entry name" value="PROTEIN_KINASE_DOM"/>
    <property type="match status" value="1"/>
</dbReference>
<evidence type="ECO:0000256" key="6">
    <source>
        <dbReference type="ARBA" id="ARBA00022729"/>
    </source>
</evidence>
<dbReference type="GO" id="GO:0005524">
    <property type="term" value="F:ATP binding"/>
    <property type="evidence" value="ECO:0007669"/>
    <property type="project" value="UniProtKB-UniRule"/>
</dbReference>
<evidence type="ECO:0000259" key="19">
    <source>
        <dbReference type="PROSITE" id="PS50026"/>
    </source>
</evidence>
<evidence type="ECO:0000256" key="15">
    <source>
        <dbReference type="PROSITE-ProRule" id="PRU00076"/>
    </source>
</evidence>
<comment type="caution">
    <text evidence="20">The sequence shown here is derived from an EMBL/GenBank/DDBJ whole genome shotgun (WGS) entry which is preliminary data.</text>
</comment>
<evidence type="ECO:0008006" key="22">
    <source>
        <dbReference type="Google" id="ProtNLM"/>
    </source>
</evidence>
<evidence type="ECO:0000256" key="5">
    <source>
        <dbReference type="ARBA" id="ARBA00022692"/>
    </source>
</evidence>
<dbReference type="InterPro" id="IPR045274">
    <property type="entry name" value="WAK-like"/>
</dbReference>
<dbReference type="GO" id="GO:0005509">
    <property type="term" value="F:calcium ion binding"/>
    <property type="evidence" value="ECO:0007669"/>
    <property type="project" value="InterPro"/>
</dbReference>
<dbReference type="SUPFAM" id="SSF57184">
    <property type="entry name" value="Growth factor receptor domain"/>
    <property type="match status" value="1"/>
</dbReference>
<evidence type="ECO:0000256" key="17">
    <source>
        <dbReference type="SAM" id="Phobius"/>
    </source>
</evidence>
<keyword evidence="21" id="KW-1185">Reference proteome</keyword>
<keyword evidence="2" id="KW-0723">Serine/threonine-protein kinase</keyword>
<organism evidence="20 21">
    <name type="scientific">Digitaria exilis</name>
    <dbReference type="NCBI Taxonomy" id="1010633"/>
    <lineage>
        <taxon>Eukaryota</taxon>
        <taxon>Viridiplantae</taxon>
        <taxon>Streptophyta</taxon>
        <taxon>Embryophyta</taxon>
        <taxon>Tracheophyta</taxon>
        <taxon>Spermatophyta</taxon>
        <taxon>Magnoliopsida</taxon>
        <taxon>Liliopsida</taxon>
        <taxon>Poales</taxon>
        <taxon>Poaceae</taxon>
        <taxon>PACMAD clade</taxon>
        <taxon>Panicoideae</taxon>
        <taxon>Panicodae</taxon>
        <taxon>Paniceae</taxon>
        <taxon>Anthephorinae</taxon>
        <taxon>Digitaria</taxon>
    </lineage>
</organism>
<dbReference type="InterPro" id="IPR017441">
    <property type="entry name" value="Protein_kinase_ATP_BS"/>
</dbReference>
<proteinExistence type="predicted"/>
<dbReference type="Gene3D" id="2.10.25.10">
    <property type="entry name" value="Laminin"/>
    <property type="match status" value="1"/>
</dbReference>
<dbReference type="FunFam" id="3.30.200.20:FF:000043">
    <property type="entry name" value="Wall-associated receptor kinase 2"/>
    <property type="match status" value="1"/>
</dbReference>
<keyword evidence="11 17" id="KW-1133">Transmembrane helix</keyword>
<keyword evidence="8 16" id="KW-0547">Nucleotide-binding</keyword>
<dbReference type="Proteomes" id="UP000636709">
    <property type="component" value="Unassembled WGS sequence"/>
</dbReference>
<dbReference type="PROSITE" id="PS50026">
    <property type="entry name" value="EGF_3"/>
    <property type="match status" value="1"/>
</dbReference>
<evidence type="ECO:0000313" key="20">
    <source>
        <dbReference type="EMBL" id="KAF8683152.1"/>
    </source>
</evidence>
<evidence type="ECO:0000256" key="1">
    <source>
        <dbReference type="ARBA" id="ARBA00004479"/>
    </source>
</evidence>
<dbReference type="InterPro" id="IPR001245">
    <property type="entry name" value="Ser-Thr/Tyr_kinase_cat_dom"/>
</dbReference>
<dbReference type="SMART" id="SM00179">
    <property type="entry name" value="EGF_CA"/>
    <property type="match status" value="1"/>
</dbReference>
<dbReference type="GO" id="GO:0004674">
    <property type="term" value="F:protein serine/threonine kinase activity"/>
    <property type="evidence" value="ECO:0007669"/>
    <property type="project" value="UniProtKB-KW"/>
</dbReference>
<dbReference type="InterPro" id="IPR011009">
    <property type="entry name" value="Kinase-like_dom_sf"/>
</dbReference>
<feature type="domain" description="EGF-like" evidence="19">
    <location>
        <begin position="326"/>
        <end position="364"/>
    </location>
</feature>
<dbReference type="PROSITE" id="PS00107">
    <property type="entry name" value="PROTEIN_KINASE_ATP"/>
    <property type="match status" value="1"/>
</dbReference>
<dbReference type="SUPFAM" id="SSF56112">
    <property type="entry name" value="Protein kinase-like (PK-like)"/>
    <property type="match status" value="1"/>
</dbReference>
<dbReference type="PANTHER" id="PTHR27005">
    <property type="entry name" value="WALL-ASSOCIATED RECEPTOR KINASE-LIKE 21"/>
    <property type="match status" value="1"/>
</dbReference>
<feature type="binding site" evidence="16">
    <location>
        <position position="480"/>
    </location>
    <ligand>
        <name>ATP</name>
        <dbReference type="ChEBI" id="CHEBI:30616"/>
    </ligand>
</feature>
<dbReference type="InterPro" id="IPR049883">
    <property type="entry name" value="NOTCH1_EGF-like"/>
</dbReference>
<dbReference type="PROSITE" id="PS00108">
    <property type="entry name" value="PROTEIN_KINASE_ST"/>
    <property type="match status" value="1"/>
</dbReference>
<keyword evidence="14" id="KW-0325">Glycoprotein</keyword>
<evidence type="ECO:0000313" key="21">
    <source>
        <dbReference type="Proteomes" id="UP000636709"/>
    </source>
</evidence>
<dbReference type="Pfam" id="PF07645">
    <property type="entry name" value="EGF_CA"/>
    <property type="match status" value="1"/>
</dbReference>
<dbReference type="InterPro" id="IPR008271">
    <property type="entry name" value="Ser/Thr_kinase_AS"/>
</dbReference>
<dbReference type="Pfam" id="PF13947">
    <property type="entry name" value="GUB_WAK_bind"/>
    <property type="match status" value="1"/>
</dbReference>
<evidence type="ECO:0000256" key="14">
    <source>
        <dbReference type="ARBA" id="ARBA00023180"/>
    </source>
</evidence>
<dbReference type="PROSITE" id="PS01187">
    <property type="entry name" value="EGF_CA"/>
    <property type="match status" value="1"/>
</dbReference>
<dbReference type="InterPro" id="IPR018097">
    <property type="entry name" value="EGF_Ca-bd_CS"/>
</dbReference>
<keyword evidence="9" id="KW-0418">Kinase</keyword>
<keyword evidence="13" id="KW-1015">Disulfide bond</keyword>
<evidence type="ECO:0000256" key="9">
    <source>
        <dbReference type="ARBA" id="ARBA00022777"/>
    </source>
</evidence>
<dbReference type="InterPro" id="IPR009030">
    <property type="entry name" value="Growth_fac_rcpt_cys_sf"/>
</dbReference>
<dbReference type="PROSITE" id="PS00010">
    <property type="entry name" value="ASX_HYDROXYL"/>
    <property type="match status" value="1"/>
</dbReference>
<evidence type="ECO:0000256" key="12">
    <source>
        <dbReference type="ARBA" id="ARBA00023136"/>
    </source>
</evidence>
<dbReference type="InterPro" id="IPR000742">
    <property type="entry name" value="EGF"/>
</dbReference>
<dbReference type="Gene3D" id="3.30.200.20">
    <property type="entry name" value="Phosphorylase Kinase, domain 1"/>
    <property type="match status" value="1"/>
</dbReference>
<sequence length="754" mass="81018">MAATSTQPSAAAAAAAPLMPPLVAPAPVALPNCSSTCGDVQVPYPFGLGPPRCSWPGLNLTCSVSGAGPPRLLLGDGTLEVAEISLHNTTVRVLRRGTGTTTTSNATTTTTPFGSSFTSYYGGYTLSDRNELVATGCNVVATLVGDLDDYSNIITGCASFCSSSNTTKADINQPGATGSSKYCSGLGCCQAQITMNYSRPQGVQVSWLRGGDDLQQDLLRLDPFVLVAEKGWFDQRPVADQLVGPPGELQSSHAATIEVPLVLEWTVTNVAPIDDRYPGPDCSPAAAQRLCKSANSECTTDGNGGYSCQCQDGYDGNPYLDGGCKDIDECKLPPEVNGCFGDCTNTEGGFVCQCPPRTQGDYTQRGGCVPPVLTGFSVGIGLGSGAGLIILVLIAIFVARKLKHRRAKKLKQKFFKQNRGQLLQHLVSQKADIAERMIIPVDELAKATNNFDKSREIGGGGHGTVYKGILSDLSVVAIKKSKITVQKEIDEFINEVAILSQINHRNIVKLFGCCLETEVPLLVYEFISNGTLYHHLHVEGPNSLPWSNRLRIATETAKALAYLHSSVSVPVIHRDIKSSNILLDDTMTSKVSDFGASRYVPTDKTGLTTKVQGTIGYLDPAYFYTGRLTESSDVFSFGVILVELLTRKKPFSYLTSQGEGLVAHFVSLLEEGNISQILDPQVIEEGGEEVQEVVTLAASCINLRSEDRPTMQQVEHRLEGLEVSKKKEFMAMDEFEDDGSIVMNCPSTKEMQSM</sequence>
<dbReference type="InterPro" id="IPR001881">
    <property type="entry name" value="EGF-like_Ca-bd_dom"/>
</dbReference>
<accession>A0A835AYB3</accession>
<keyword evidence="6" id="KW-0732">Signal</keyword>
<reference evidence="20" key="1">
    <citation type="submission" date="2020-07" db="EMBL/GenBank/DDBJ databases">
        <title>Genome sequence and genetic diversity analysis of an under-domesticated orphan crop, white fonio (Digitaria exilis).</title>
        <authorList>
            <person name="Bennetzen J.L."/>
            <person name="Chen S."/>
            <person name="Ma X."/>
            <person name="Wang X."/>
            <person name="Yssel A.E.J."/>
            <person name="Chaluvadi S.R."/>
            <person name="Johnson M."/>
            <person name="Gangashetty P."/>
            <person name="Hamidou F."/>
            <person name="Sanogo M.D."/>
            <person name="Zwaenepoel A."/>
            <person name="Wallace J."/>
            <person name="Van De Peer Y."/>
            <person name="Van Deynze A."/>
        </authorList>
    </citation>
    <scope>NUCLEOTIDE SEQUENCE</scope>
    <source>
        <tissue evidence="20">Leaves</tissue>
    </source>
</reference>
<dbReference type="InterPro" id="IPR000719">
    <property type="entry name" value="Prot_kinase_dom"/>
</dbReference>
<dbReference type="SMART" id="SM00181">
    <property type="entry name" value="EGF"/>
    <property type="match status" value="2"/>
</dbReference>
<evidence type="ECO:0000256" key="11">
    <source>
        <dbReference type="ARBA" id="ARBA00022989"/>
    </source>
</evidence>
<dbReference type="PANTHER" id="PTHR27005:SF504">
    <property type="entry name" value="PROTEIN KINASE DOMAIN-CONTAINING PROTEIN"/>
    <property type="match status" value="1"/>
</dbReference>
<keyword evidence="12 17" id="KW-0472">Membrane</keyword>
<dbReference type="OrthoDB" id="664115at2759"/>
<keyword evidence="4" id="KW-0808">Transferase</keyword>
<dbReference type="GO" id="GO:0007166">
    <property type="term" value="P:cell surface receptor signaling pathway"/>
    <property type="evidence" value="ECO:0007669"/>
    <property type="project" value="InterPro"/>
</dbReference>
<keyword evidence="10 16" id="KW-0067">ATP-binding</keyword>
<evidence type="ECO:0000256" key="16">
    <source>
        <dbReference type="PROSITE-ProRule" id="PRU10141"/>
    </source>
</evidence>
<evidence type="ECO:0000256" key="2">
    <source>
        <dbReference type="ARBA" id="ARBA00022527"/>
    </source>
</evidence>
<comment type="subcellular location">
    <subcellularLocation>
        <location evidence="1">Membrane</location>
        <topology evidence="1">Single-pass type I membrane protein</topology>
    </subcellularLocation>
</comment>
<dbReference type="SMART" id="SM00220">
    <property type="entry name" value="S_TKc"/>
    <property type="match status" value="1"/>
</dbReference>
<protein>
    <recommendedName>
        <fullName evidence="22">Protein kinase domain-containing protein</fullName>
    </recommendedName>
</protein>
<evidence type="ECO:0000256" key="3">
    <source>
        <dbReference type="ARBA" id="ARBA00022536"/>
    </source>
</evidence>
<dbReference type="FunFam" id="1.10.510.10:FF:000084">
    <property type="entry name" value="Wall-associated receptor kinase 2"/>
    <property type="match status" value="1"/>
</dbReference>
<dbReference type="EMBL" id="JACEFO010002103">
    <property type="protein sequence ID" value="KAF8683152.1"/>
    <property type="molecule type" value="Genomic_DNA"/>
</dbReference>
<keyword evidence="3 15" id="KW-0245">EGF-like domain</keyword>
<name>A0A835AYB3_9POAL</name>